<dbReference type="AlphaFoldDB" id="A0A6P2SE17"/>
<name>A0A6P2SE17_9BURK</name>
<sequence length="144" mass="15454">MDHGLDANTSQVRAALMTHQDVADGAVLAELLDRIPVDELLEAIGGDGAYDPKACQAAIAARVATPTREVAAHCPTNTSGAAWRNDAADAIVRLGRRESKKCSGYYRRSFAENAIDRFKTLAGNCLWARHTDSQANEVPSAWAC</sequence>
<gene>
    <name evidence="1" type="ORF">BLA13014_07114</name>
</gene>
<proteinExistence type="predicted"/>
<dbReference type="Proteomes" id="UP000494261">
    <property type="component" value="Unassembled WGS sequence"/>
</dbReference>
<dbReference type="EMBL" id="CABVQC010000076">
    <property type="protein sequence ID" value="VWC43948.1"/>
    <property type="molecule type" value="Genomic_DNA"/>
</dbReference>
<organism evidence="1 2">
    <name type="scientific">Burkholderia aenigmatica</name>
    <dbReference type="NCBI Taxonomy" id="2015348"/>
    <lineage>
        <taxon>Bacteria</taxon>
        <taxon>Pseudomonadati</taxon>
        <taxon>Pseudomonadota</taxon>
        <taxon>Betaproteobacteria</taxon>
        <taxon>Burkholderiales</taxon>
        <taxon>Burkholderiaceae</taxon>
        <taxon>Burkholderia</taxon>
        <taxon>Burkholderia cepacia complex</taxon>
    </lineage>
</organism>
<evidence type="ECO:0000313" key="1">
    <source>
        <dbReference type="EMBL" id="VWC43948.1"/>
    </source>
</evidence>
<evidence type="ECO:0000313" key="2">
    <source>
        <dbReference type="Proteomes" id="UP000494261"/>
    </source>
</evidence>
<reference evidence="1 2" key="1">
    <citation type="submission" date="2019-09" db="EMBL/GenBank/DDBJ databases">
        <authorList>
            <person name="Depoorter E."/>
        </authorList>
    </citation>
    <scope>NUCLEOTIDE SEQUENCE [LARGE SCALE GENOMIC DNA]</scope>
    <source>
        <strain evidence="1">LMG 13014</strain>
    </source>
</reference>
<accession>A0A6P2SE17</accession>
<protein>
    <submittedName>
        <fullName evidence="1">Transposase</fullName>
    </submittedName>
</protein>